<evidence type="ECO:0000256" key="2">
    <source>
        <dbReference type="ARBA" id="ARBA00022695"/>
    </source>
</evidence>
<dbReference type="GO" id="GO:0003677">
    <property type="term" value="F:DNA binding"/>
    <property type="evidence" value="ECO:0007669"/>
    <property type="project" value="UniProtKB-KW"/>
</dbReference>
<dbReference type="EMBL" id="FOZC01000003">
    <property type="protein sequence ID" value="SFR70014.1"/>
    <property type="molecule type" value="Genomic_DNA"/>
</dbReference>
<dbReference type="PANTHER" id="PTHR39560:SF1">
    <property type="entry name" value="PROTEIN ADENYLYLTRANSFERASE FIC-RELATED"/>
    <property type="match status" value="1"/>
</dbReference>
<keyword evidence="2" id="KW-0548">Nucleotidyltransferase</keyword>
<sequence length="358" mass="41617">MKDIKKDPFEEYIKNLPPTRKELGQAWQAAIGLQDVDGLKPSEYLYETAKKNIDGEISVDEAGDLINSYYESKDGRSEVEMRTEEADKVSARIAKILSEKAFTFSPTQYLSIHRELFLGIYSHAGKIRDYNITKKEWVLDGDTVSYGGAAELRETLDYDFSRERDFRYNGLTMDEVIHHLAVFISRLWQIHVFEEGNTRTTAVFLIKYLRMLGFDVENDLFAENSWYFRNALVRANYNNIKNGIYETTEFLEMFLRNLLLNEKHELHNREMHVSGKFFLGHDDSINDPINDPIKLDGRELKIIELLREETGLTRKEMAARLDCSDSTIKRCLQSMVEKGVLKRIGSNKKGEWIILEKK</sequence>
<comment type="catalytic activity">
    <reaction evidence="7">
        <text>L-tyrosyl-[protein] + ATP = O-(5'-adenylyl)-L-tyrosyl-[protein] + diphosphate</text>
        <dbReference type="Rhea" id="RHEA:54288"/>
        <dbReference type="Rhea" id="RHEA-COMP:10136"/>
        <dbReference type="Rhea" id="RHEA-COMP:13846"/>
        <dbReference type="ChEBI" id="CHEBI:30616"/>
        <dbReference type="ChEBI" id="CHEBI:33019"/>
        <dbReference type="ChEBI" id="CHEBI:46858"/>
        <dbReference type="ChEBI" id="CHEBI:83624"/>
        <dbReference type="EC" id="2.7.7.108"/>
    </reaction>
</comment>
<dbReference type="AlphaFoldDB" id="A0A1I6ITE4"/>
<dbReference type="Pfam" id="PF02661">
    <property type="entry name" value="Fic"/>
    <property type="match status" value="1"/>
</dbReference>
<dbReference type="PANTHER" id="PTHR39560">
    <property type="entry name" value="PROTEIN ADENYLYLTRANSFERASE FIC-RELATED"/>
    <property type="match status" value="1"/>
</dbReference>
<dbReference type="Proteomes" id="UP000214760">
    <property type="component" value="Unassembled WGS sequence"/>
</dbReference>
<dbReference type="RefSeq" id="WP_051684572.1">
    <property type="nucleotide sequence ID" value="NZ_FOZC01000003.1"/>
</dbReference>
<evidence type="ECO:0000256" key="3">
    <source>
        <dbReference type="ARBA" id="ARBA00022741"/>
    </source>
</evidence>
<evidence type="ECO:0000256" key="4">
    <source>
        <dbReference type="ARBA" id="ARBA00022840"/>
    </source>
</evidence>
<dbReference type="Gene3D" id="1.10.10.10">
    <property type="entry name" value="Winged helix-like DNA-binding domain superfamily/Winged helix DNA-binding domain"/>
    <property type="match status" value="1"/>
</dbReference>
<dbReference type="GO" id="GO:0005524">
    <property type="term" value="F:ATP binding"/>
    <property type="evidence" value="ECO:0007669"/>
    <property type="project" value="UniProtKB-KW"/>
</dbReference>
<evidence type="ECO:0000259" key="8">
    <source>
        <dbReference type="PROSITE" id="PS51459"/>
    </source>
</evidence>
<dbReference type="PROSITE" id="PS51459">
    <property type="entry name" value="FIDO"/>
    <property type="match status" value="1"/>
</dbReference>
<keyword evidence="4" id="KW-0067">ATP-binding</keyword>
<keyword evidence="3" id="KW-0547">Nucleotide-binding</keyword>
<evidence type="ECO:0000313" key="9">
    <source>
        <dbReference type="EMBL" id="SFR70014.1"/>
    </source>
</evidence>
<dbReference type="CDD" id="cd11586">
    <property type="entry name" value="VbhA_like"/>
    <property type="match status" value="1"/>
</dbReference>
<accession>A0A1I6ITE4</accession>
<evidence type="ECO:0000256" key="5">
    <source>
        <dbReference type="ARBA" id="ARBA00034531"/>
    </source>
</evidence>
<name>A0A1I6ITE4_9FIRM</name>
<keyword evidence="9" id="KW-0238">DNA-binding</keyword>
<dbReference type="InterPro" id="IPR036390">
    <property type="entry name" value="WH_DNA-bd_sf"/>
</dbReference>
<gene>
    <name evidence="9" type="ORF">SAMN02910262_00802</name>
</gene>
<dbReference type="Pfam" id="PF13412">
    <property type="entry name" value="HTH_24"/>
    <property type="match status" value="1"/>
</dbReference>
<dbReference type="SUPFAM" id="SSF46785">
    <property type="entry name" value="Winged helix' DNA-binding domain"/>
    <property type="match status" value="1"/>
</dbReference>
<dbReference type="EC" id="2.7.7.108" evidence="5"/>
<dbReference type="InterPro" id="IPR036597">
    <property type="entry name" value="Fido-like_dom_sf"/>
</dbReference>
<reference evidence="9 10" key="1">
    <citation type="submission" date="2016-10" db="EMBL/GenBank/DDBJ databases">
        <authorList>
            <person name="de Groot N.N."/>
        </authorList>
    </citation>
    <scope>NUCLEOTIDE SEQUENCE [LARGE SCALE GENOMIC DNA]</scope>
    <source>
        <strain evidence="9 10">F</strain>
    </source>
</reference>
<dbReference type="InterPro" id="IPR036388">
    <property type="entry name" value="WH-like_DNA-bd_sf"/>
</dbReference>
<evidence type="ECO:0000256" key="7">
    <source>
        <dbReference type="ARBA" id="ARBA00048696"/>
    </source>
</evidence>
<dbReference type="InterPro" id="IPR033788">
    <property type="entry name" value="VbhA-like"/>
</dbReference>
<evidence type="ECO:0000313" key="10">
    <source>
        <dbReference type="Proteomes" id="UP000214760"/>
    </source>
</evidence>
<protein>
    <recommendedName>
        <fullName evidence="5">protein adenylyltransferase</fullName>
        <ecNumber evidence="5">2.7.7.108</ecNumber>
    </recommendedName>
</protein>
<dbReference type="GO" id="GO:0051302">
    <property type="term" value="P:regulation of cell division"/>
    <property type="evidence" value="ECO:0007669"/>
    <property type="project" value="TreeGrafter"/>
</dbReference>
<comment type="catalytic activity">
    <reaction evidence="6">
        <text>L-threonyl-[protein] + ATP = 3-O-(5'-adenylyl)-L-threonyl-[protein] + diphosphate</text>
        <dbReference type="Rhea" id="RHEA:54292"/>
        <dbReference type="Rhea" id="RHEA-COMP:11060"/>
        <dbReference type="Rhea" id="RHEA-COMP:13847"/>
        <dbReference type="ChEBI" id="CHEBI:30013"/>
        <dbReference type="ChEBI" id="CHEBI:30616"/>
        <dbReference type="ChEBI" id="CHEBI:33019"/>
        <dbReference type="ChEBI" id="CHEBI:138113"/>
        <dbReference type="EC" id="2.7.7.108"/>
    </reaction>
</comment>
<dbReference type="InterPro" id="IPR003812">
    <property type="entry name" value="Fido"/>
</dbReference>
<dbReference type="GO" id="GO:0070733">
    <property type="term" value="F:AMPylase activity"/>
    <property type="evidence" value="ECO:0007669"/>
    <property type="project" value="UniProtKB-EC"/>
</dbReference>
<feature type="domain" description="Fido" evidence="8">
    <location>
        <begin position="104"/>
        <end position="253"/>
    </location>
</feature>
<dbReference type="SUPFAM" id="SSF140931">
    <property type="entry name" value="Fic-like"/>
    <property type="match status" value="1"/>
</dbReference>
<keyword evidence="1" id="KW-0808">Transferase</keyword>
<evidence type="ECO:0000256" key="1">
    <source>
        <dbReference type="ARBA" id="ARBA00022679"/>
    </source>
</evidence>
<evidence type="ECO:0000256" key="6">
    <source>
        <dbReference type="ARBA" id="ARBA00047939"/>
    </source>
</evidence>
<organism evidence="9 10">
    <name type="scientific">[Clostridium] aminophilum</name>
    <dbReference type="NCBI Taxonomy" id="1526"/>
    <lineage>
        <taxon>Bacteria</taxon>
        <taxon>Bacillati</taxon>
        <taxon>Bacillota</taxon>
        <taxon>Clostridia</taxon>
        <taxon>Lachnospirales</taxon>
        <taxon>Lachnospiraceae</taxon>
    </lineage>
</organism>
<proteinExistence type="predicted"/>
<dbReference type="Gene3D" id="1.10.3290.10">
    <property type="entry name" value="Fido-like domain"/>
    <property type="match status" value="1"/>
</dbReference>